<accession>A0ACD5UN02</accession>
<sequence>MLPLLLRHTLARGCDHHTTRHVSSLSLSLSLSANLPDAMASAHVVLLPEAGSGHLMSLIEAGKRLLGHDGSDECRALTVTVLIIRPATAESAAEVDSHVSRVASSGSGIRFHHLPVVEPPTDCAGNLQEFKSRYMQMQAPHVKAALADLDAAALVIDFFATGVIDAARELAVPTYVYFTSTAALLALTLRLPALDETVEVFDGTVDVPGMPPVPAGSIPGFLGDKKSPNYTWFVYHGRRFMDADGIIINTVNELEPGLLAAIADGQCVPGRRAPPLFPIGPVIDLGLKESNEDCVRWLDAQPQASVVFLCFGSLGYFDVAKAHEVATGLERSGHRFLWTLRGPPAAGSRHPTDADLDELLPEGFLERTKERGLVWPRRAPQKEIIAHPAVGGFVTHCGWNSTLESLWHGVPLVPWPLYAEQHLNAFELVSDVGVAVAMEVDRKRNNFVQAADLERAVRCLMGVSEEGTKAREKATKMKAVCRKALEDGGSSYTALQRLRHAILTGTRCNGVASPGETRVQN</sequence>
<reference evidence="1" key="2">
    <citation type="submission" date="2025-09" db="UniProtKB">
        <authorList>
            <consortium name="EnsemblPlants"/>
        </authorList>
    </citation>
    <scope>IDENTIFICATION</scope>
</reference>
<evidence type="ECO:0000313" key="1">
    <source>
        <dbReference type="EnsemblPlants" id="AVESA.00010b.r2.2CG0276410.1.CDS.1"/>
    </source>
</evidence>
<dbReference type="Proteomes" id="UP001732700">
    <property type="component" value="Chromosome 2C"/>
</dbReference>
<name>A0ACD5UN02_AVESA</name>
<keyword evidence="2" id="KW-1185">Reference proteome</keyword>
<organism evidence="1 2">
    <name type="scientific">Avena sativa</name>
    <name type="common">Oat</name>
    <dbReference type="NCBI Taxonomy" id="4498"/>
    <lineage>
        <taxon>Eukaryota</taxon>
        <taxon>Viridiplantae</taxon>
        <taxon>Streptophyta</taxon>
        <taxon>Embryophyta</taxon>
        <taxon>Tracheophyta</taxon>
        <taxon>Spermatophyta</taxon>
        <taxon>Magnoliopsida</taxon>
        <taxon>Liliopsida</taxon>
        <taxon>Poales</taxon>
        <taxon>Poaceae</taxon>
        <taxon>BOP clade</taxon>
        <taxon>Pooideae</taxon>
        <taxon>Poodae</taxon>
        <taxon>Poeae</taxon>
        <taxon>Poeae Chloroplast Group 1 (Aveneae type)</taxon>
        <taxon>Aveninae</taxon>
        <taxon>Avena</taxon>
    </lineage>
</organism>
<reference evidence="1" key="1">
    <citation type="submission" date="2021-05" db="EMBL/GenBank/DDBJ databases">
        <authorList>
            <person name="Scholz U."/>
            <person name="Mascher M."/>
            <person name="Fiebig A."/>
        </authorList>
    </citation>
    <scope>NUCLEOTIDE SEQUENCE [LARGE SCALE GENOMIC DNA]</scope>
</reference>
<proteinExistence type="predicted"/>
<protein>
    <submittedName>
        <fullName evidence="1">Uncharacterized protein</fullName>
    </submittedName>
</protein>
<dbReference type="EnsemblPlants" id="AVESA.00010b.r2.2CG0276410.1">
    <property type="protein sequence ID" value="AVESA.00010b.r2.2CG0276410.1.CDS.1"/>
    <property type="gene ID" value="AVESA.00010b.r2.2CG0276410"/>
</dbReference>
<evidence type="ECO:0000313" key="2">
    <source>
        <dbReference type="Proteomes" id="UP001732700"/>
    </source>
</evidence>